<dbReference type="PROSITE" id="PS51257">
    <property type="entry name" value="PROKAR_LIPOPROTEIN"/>
    <property type="match status" value="1"/>
</dbReference>
<evidence type="ECO:0000313" key="3">
    <source>
        <dbReference type="EMBL" id="EHO73449.1"/>
    </source>
</evidence>
<dbReference type="InterPro" id="IPR038653">
    <property type="entry name" value="Put_CMD_sf"/>
</dbReference>
<name>H1Q0M7_9BACT</name>
<dbReference type="Gene3D" id="2.60.120.890">
    <property type="entry name" value="BT2081, beta-jelly-roll domain"/>
    <property type="match status" value="1"/>
</dbReference>
<dbReference type="Pfam" id="PF13201">
    <property type="entry name" value="PCMD"/>
    <property type="match status" value="1"/>
</dbReference>
<feature type="chain" id="PRO_5003552546" description="Putative carbohydrate metabolism domain-containing protein" evidence="1">
    <location>
        <begin position="22"/>
        <end position="370"/>
    </location>
</feature>
<evidence type="ECO:0000313" key="4">
    <source>
        <dbReference type="Proteomes" id="UP000016023"/>
    </source>
</evidence>
<keyword evidence="1" id="KW-0732">Signal</keyword>
<organism evidence="3 4">
    <name type="scientific">Prevotella micans F0438</name>
    <dbReference type="NCBI Taxonomy" id="883158"/>
    <lineage>
        <taxon>Bacteria</taxon>
        <taxon>Pseudomonadati</taxon>
        <taxon>Bacteroidota</taxon>
        <taxon>Bacteroidia</taxon>
        <taxon>Bacteroidales</taxon>
        <taxon>Prevotellaceae</taxon>
        <taxon>Prevotella</taxon>
    </lineage>
</organism>
<proteinExistence type="predicted"/>
<dbReference type="PATRIC" id="fig|883158.3.peg.475"/>
<dbReference type="RefSeq" id="WP_006951480.1">
    <property type="nucleotide sequence ID" value="NZ_JH594521.1"/>
</dbReference>
<dbReference type="EMBL" id="AGWK01000017">
    <property type="protein sequence ID" value="EHO73449.1"/>
    <property type="molecule type" value="Genomic_DNA"/>
</dbReference>
<dbReference type="eggNOG" id="ENOG502Z913">
    <property type="taxonomic scope" value="Bacteria"/>
</dbReference>
<dbReference type="Gene3D" id="2.60.40.2340">
    <property type="match status" value="1"/>
</dbReference>
<gene>
    <name evidence="3" type="ORF">HMPREF9140_00465</name>
</gene>
<accession>H1Q0M7</accession>
<comment type="caution">
    <text evidence="3">The sequence shown here is derived from an EMBL/GenBank/DDBJ whole genome shotgun (WGS) entry which is preliminary data.</text>
</comment>
<sequence length="370" mass="41160">MDNIKTLFLAVLALVSFASCIKDEAPNQEADILSCKVGDGLLIREPIITNDEVRLYVNGWIDLTNLAPIFTLTEGATIEPASGTARNFTTPQNYTVTSQDGRWKKTYKVSFLSDDLATEYHFENMKWYEYADDESQPAKKYFHIFFDKTSDNSEMEWGSGNAGFMITNNNAQAEDYPTSQANDGYIGKCAKLTTVSAGELGKMFGAPIAAGNLFTGTFQINPTDMLKSTRFGLPFSKKPLELTGYYKYKAGTTFTNKEGNEVKGQKDDFSIYAVFYEVTPEVPTLDGTNSQTSPNIVLAAELDERHETDRWTRFSIPFKPVANRTIDAEKLKAGKYNLAIIMSSSKDGGLFNGAVGSTLYVDELQLFYEK</sequence>
<dbReference type="Proteomes" id="UP000016023">
    <property type="component" value="Unassembled WGS sequence"/>
</dbReference>
<dbReference type="InterPro" id="IPR025112">
    <property type="entry name" value="PCMD"/>
</dbReference>
<feature type="domain" description="Putative carbohydrate metabolism" evidence="2">
    <location>
        <begin position="136"/>
        <end position="366"/>
    </location>
</feature>
<dbReference type="HOGENOM" id="CLU_058034_0_0_10"/>
<evidence type="ECO:0000256" key="1">
    <source>
        <dbReference type="SAM" id="SignalP"/>
    </source>
</evidence>
<keyword evidence="4" id="KW-1185">Reference proteome</keyword>
<protein>
    <recommendedName>
        <fullName evidence="2">Putative carbohydrate metabolism domain-containing protein</fullName>
    </recommendedName>
</protein>
<reference evidence="3 4" key="1">
    <citation type="submission" date="2011-12" db="EMBL/GenBank/DDBJ databases">
        <title>The Genome Sequence of Prevotella micans F0438.</title>
        <authorList>
            <consortium name="The Broad Institute Genome Sequencing Platform"/>
            <person name="Earl A."/>
            <person name="Ward D."/>
            <person name="Feldgarden M."/>
            <person name="Gevers D."/>
            <person name="Izard J."/>
            <person name="Baranova O.V."/>
            <person name="Blanton J.M."/>
            <person name="Wade W.G."/>
            <person name="Dewhirst F.E."/>
            <person name="Young S.K."/>
            <person name="Zeng Q."/>
            <person name="Gargeya S."/>
            <person name="Fitzgerald M."/>
            <person name="Haas B."/>
            <person name="Abouelleil A."/>
            <person name="Alvarado L."/>
            <person name="Arachchi H.M."/>
            <person name="Berlin A."/>
            <person name="Chapman S.B."/>
            <person name="Gearin G."/>
            <person name="Goldberg J."/>
            <person name="Griggs A."/>
            <person name="Gujja S."/>
            <person name="Hansen M."/>
            <person name="Heiman D."/>
            <person name="Howarth C."/>
            <person name="Larimer J."/>
            <person name="Lui A."/>
            <person name="MacDonald P.J.P."/>
            <person name="McCowen C."/>
            <person name="Montmayeur A."/>
            <person name="Murphy C."/>
            <person name="Neiman D."/>
            <person name="Pearson M."/>
            <person name="Priest M."/>
            <person name="Roberts A."/>
            <person name="Saif S."/>
            <person name="Shea T."/>
            <person name="Sisk P."/>
            <person name="Stolte C."/>
            <person name="Sykes S."/>
            <person name="Wortman J."/>
            <person name="Nusbaum C."/>
            <person name="Birren B."/>
        </authorList>
    </citation>
    <scope>NUCLEOTIDE SEQUENCE [LARGE SCALE GENOMIC DNA]</scope>
    <source>
        <strain evidence="3 4">F0438</strain>
    </source>
</reference>
<feature type="signal peptide" evidence="1">
    <location>
        <begin position="1"/>
        <end position="21"/>
    </location>
</feature>
<dbReference type="AlphaFoldDB" id="H1Q0M7"/>
<evidence type="ECO:0000259" key="2">
    <source>
        <dbReference type="Pfam" id="PF13201"/>
    </source>
</evidence>
<dbReference type="STRING" id="883158.HMPREF9140_00465"/>